<reference evidence="1 2" key="1">
    <citation type="journal article" date="2007" name="Int. J. Syst. Evol. Microbiol.">
        <title>Paenibacillus ginsengarvi sp. nov., isolated from soil from ginseng cultivation.</title>
        <authorList>
            <person name="Yoon M.H."/>
            <person name="Ten L.N."/>
            <person name="Im W.T."/>
        </authorList>
    </citation>
    <scope>NUCLEOTIDE SEQUENCE [LARGE SCALE GENOMIC DNA]</scope>
    <source>
        <strain evidence="1 2">KCTC 13059</strain>
    </source>
</reference>
<dbReference type="SUPFAM" id="SSF53850">
    <property type="entry name" value="Periplasmic binding protein-like II"/>
    <property type="match status" value="1"/>
</dbReference>
<gene>
    <name evidence="1" type="ORF">D7M11_34240</name>
</gene>
<dbReference type="AlphaFoldDB" id="A0A3B0AUI1"/>
<accession>A0A3B0AUI1</accession>
<name>A0A3B0AUI1_9BACL</name>
<comment type="caution">
    <text evidence="1">The sequence shown here is derived from an EMBL/GenBank/DDBJ whole genome shotgun (WGS) entry which is preliminary data.</text>
</comment>
<dbReference type="InterPro" id="IPR006059">
    <property type="entry name" value="SBP"/>
</dbReference>
<dbReference type="PANTHER" id="PTHR43649">
    <property type="entry name" value="ARABINOSE-BINDING PROTEIN-RELATED"/>
    <property type="match status" value="1"/>
</dbReference>
<dbReference type="RefSeq" id="WP_120751767.1">
    <property type="nucleotide sequence ID" value="NZ_RBAH01000044.1"/>
</dbReference>
<dbReference type="Proteomes" id="UP000282311">
    <property type="component" value="Unassembled WGS sequence"/>
</dbReference>
<keyword evidence="2" id="KW-1185">Reference proteome</keyword>
<dbReference type="InterPro" id="IPR050490">
    <property type="entry name" value="Bact_solute-bd_prot1"/>
</dbReference>
<dbReference type="Gene3D" id="3.40.190.10">
    <property type="entry name" value="Periplasmic binding protein-like II"/>
    <property type="match status" value="1"/>
</dbReference>
<dbReference type="EMBL" id="RBAH01000044">
    <property type="protein sequence ID" value="RKN64192.1"/>
    <property type="molecule type" value="Genomic_DNA"/>
</dbReference>
<proteinExistence type="predicted"/>
<evidence type="ECO:0000313" key="2">
    <source>
        <dbReference type="Proteomes" id="UP000282311"/>
    </source>
</evidence>
<dbReference type="PANTHER" id="PTHR43649:SF17">
    <property type="entry name" value="ABC TRANSPORTER SOLUTE BINDING PROTEIN-SUGAR TRANSPORT"/>
    <property type="match status" value="1"/>
</dbReference>
<evidence type="ECO:0000313" key="1">
    <source>
        <dbReference type="EMBL" id="RKN64192.1"/>
    </source>
</evidence>
<organism evidence="1 2">
    <name type="scientific">Paenibacillus ginsengarvi</name>
    <dbReference type="NCBI Taxonomy" id="400777"/>
    <lineage>
        <taxon>Bacteria</taxon>
        <taxon>Bacillati</taxon>
        <taxon>Bacillota</taxon>
        <taxon>Bacilli</taxon>
        <taxon>Bacillales</taxon>
        <taxon>Paenibacillaceae</taxon>
        <taxon>Paenibacillus</taxon>
    </lineage>
</organism>
<protein>
    <submittedName>
        <fullName evidence="1">Extracellular solute-binding protein</fullName>
    </submittedName>
</protein>
<dbReference type="OrthoDB" id="9782846at2"/>
<sequence>MYYNKDIFDKFGVAYPKDGMTWEEARELAVKVSRTDGGVQYRAIGFNGDPTQFLAPHLSLPYMDAKTGKAVVSTDSWKKVLDTAKRLFDVPGSELAVFKAGNSAFVKDKTLAMYVANNEIRNFSGDLNWDMVTVPSFDERPATARSSLGISVAITSQSKHKEEAFRVVEAFLSEKAQLEMVRNGRPSSLKSDLLKQEYGKSLPGSQNKNLLSIFKHKPAPSAYQNQYDPIVKSAIMKVFDAVMDGSKDANTGLREAEETANQAIAAVTAK</sequence>
<dbReference type="Pfam" id="PF01547">
    <property type="entry name" value="SBP_bac_1"/>
    <property type="match status" value="1"/>
</dbReference>